<dbReference type="Pfam" id="PF04055">
    <property type="entry name" value="Radical_SAM"/>
    <property type="match status" value="1"/>
</dbReference>
<dbReference type="SUPFAM" id="SSF102114">
    <property type="entry name" value="Radical SAM enzymes"/>
    <property type="match status" value="1"/>
</dbReference>
<dbReference type="Gene3D" id="3.20.20.70">
    <property type="entry name" value="Aldolase class I"/>
    <property type="match status" value="1"/>
</dbReference>
<dbReference type="Proteomes" id="UP000255423">
    <property type="component" value="Unassembled WGS sequence"/>
</dbReference>
<reference evidence="8 9" key="1">
    <citation type="submission" date="2017-08" db="EMBL/GenBank/DDBJ databases">
        <authorList>
            <person name="de Groot N.N."/>
        </authorList>
    </citation>
    <scope>NUCLEOTIDE SEQUENCE [LARGE SCALE GENOMIC DNA]</scope>
    <source>
        <strain evidence="8 9">HM2</strain>
    </source>
</reference>
<proteinExistence type="predicted"/>
<dbReference type="InterPro" id="IPR023885">
    <property type="entry name" value="4Fe4S-binding_SPASM_dom"/>
</dbReference>
<evidence type="ECO:0000256" key="2">
    <source>
        <dbReference type="ARBA" id="ARBA00022485"/>
    </source>
</evidence>
<dbReference type="PROSITE" id="PS51918">
    <property type="entry name" value="RADICAL_SAM"/>
    <property type="match status" value="1"/>
</dbReference>
<dbReference type="Pfam" id="PF13186">
    <property type="entry name" value="SPASM"/>
    <property type="match status" value="1"/>
</dbReference>
<dbReference type="InterPro" id="IPR013785">
    <property type="entry name" value="Aldolase_TIM"/>
</dbReference>
<dbReference type="InterPro" id="IPR050377">
    <property type="entry name" value="Radical_SAM_PqqE_MftC-like"/>
</dbReference>
<keyword evidence="2" id="KW-0004">4Fe-4S</keyword>
<evidence type="ECO:0000313" key="9">
    <source>
        <dbReference type="Proteomes" id="UP000255423"/>
    </source>
</evidence>
<evidence type="ECO:0000256" key="4">
    <source>
        <dbReference type="ARBA" id="ARBA00022723"/>
    </source>
</evidence>
<dbReference type="GO" id="GO:0003824">
    <property type="term" value="F:catalytic activity"/>
    <property type="evidence" value="ECO:0007669"/>
    <property type="project" value="InterPro"/>
</dbReference>
<name>A0A380RW48_FIBSU</name>
<dbReference type="AlphaFoldDB" id="A0A380RW48"/>
<gene>
    <name evidence="8" type="ORF">SAMN05661053_1022</name>
</gene>
<dbReference type="InterPro" id="IPR007197">
    <property type="entry name" value="rSAM"/>
</dbReference>
<dbReference type="NCBIfam" id="TIGR04085">
    <property type="entry name" value="rSAM_more_4Fe4S"/>
    <property type="match status" value="1"/>
</dbReference>
<evidence type="ECO:0000256" key="1">
    <source>
        <dbReference type="ARBA" id="ARBA00001966"/>
    </source>
</evidence>
<dbReference type="InterPro" id="IPR026404">
    <property type="entry name" value="rSAM_w_lipo"/>
</dbReference>
<dbReference type="PANTHER" id="PTHR11228:SF7">
    <property type="entry name" value="PQQA PEPTIDE CYCLASE"/>
    <property type="match status" value="1"/>
</dbReference>
<evidence type="ECO:0000256" key="6">
    <source>
        <dbReference type="ARBA" id="ARBA00023014"/>
    </source>
</evidence>
<evidence type="ECO:0000313" key="8">
    <source>
        <dbReference type="EMBL" id="SUQ19780.1"/>
    </source>
</evidence>
<keyword evidence="3" id="KW-0949">S-adenosyl-L-methionine</keyword>
<dbReference type="SFLD" id="SFLDS00029">
    <property type="entry name" value="Radical_SAM"/>
    <property type="match status" value="1"/>
</dbReference>
<dbReference type="InterPro" id="IPR017200">
    <property type="entry name" value="PqqE-like"/>
</dbReference>
<evidence type="ECO:0000256" key="5">
    <source>
        <dbReference type="ARBA" id="ARBA00023004"/>
    </source>
</evidence>
<sequence length="358" mass="41244">MQLSLKKKLALEAYRLYRHNEIKAHPLTYFFWECTLRCNLHCLHCGSDCVKDAIPDMPREDFMAVLDKLAPHVDPKHFIVVITGGEPLMRPDLEECGQEIKKRGYPWGMVTNGLAMTPERYTRLLNAGLRSLTISLDGLEASHNHFRGDPHSFERALRAIDMAAHTQGLTFDVMTCVNRENLKELPKILDMLLKIGVKRWRVATVFPKGRAKDNPLFQLTNQEFRQVFDFIREVKSMNVINVNYGCEGFLGSYEKDARNYPFFCRAGVNVSSVLCDGSISACPSLRGDYIQGNIYKDDIWDVWQNRYLVMRDRSWAKIGDCKTCKYWRYCEGSSLHLRDEKTKELAYCHVQRLEAAGA</sequence>
<feature type="domain" description="Radical SAM core" evidence="7">
    <location>
        <begin position="24"/>
        <end position="238"/>
    </location>
</feature>
<keyword evidence="5" id="KW-0408">Iron</keyword>
<keyword evidence="4" id="KW-0479">Metal-binding</keyword>
<dbReference type="RefSeq" id="WP_109572323.1">
    <property type="nucleotide sequence ID" value="NZ_UHJL01000001.1"/>
</dbReference>
<keyword evidence="8" id="KW-0449">Lipoprotein</keyword>
<dbReference type="GO" id="GO:0051539">
    <property type="term" value="F:4 iron, 4 sulfur cluster binding"/>
    <property type="evidence" value="ECO:0007669"/>
    <property type="project" value="UniProtKB-KW"/>
</dbReference>
<evidence type="ECO:0000256" key="3">
    <source>
        <dbReference type="ARBA" id="ARBA00022691"/>
    </source>
</evidence>
<dbReference type="CDD" id="cd01335">
    <property type="entry name" value="Radical_SAM"/>
    <property type="match status" value="1"/>
</dbReference>
<evidence type="ECO:0000259" key="7">
    <source>
        <dbReference type="PROSITE" id="PS51918"/>
    </source>
</evidence>
<dbReference type="SFLD" id="SFLDG01386">
    <property type="entry name" value="main_SPASM_domain-containing"/>
    <property type="match status" value="1"/>
</dbReference>
<accession>A0A380RW48</accession>
<dbReference type="EMBL" id="UHJL01000001">
    <property type="protein sequence ID" value="SUQ19780.1"/>
    <property type="molecule type" value="Genomic_DNA"/>
</dbReference>
<dbReference type="InterPro" id="IPR058240">
    <property type="entry name" value="rSAM_sf"/>
</dbReference>
<keyword evidence="6" id="KW-0411">Iron-sulfur</keyword>
<dbReference type="GO" id="GO:0046872">
    <property type="term" value="F:metal ion binding"/>
    <property type="evidence" value="ECO:0007669"/>
    <property type="project" value="UniProtKB-KW"/>
</dbReference>
<dbReference type="NCBIfam" id="TIGR04133">
    <property type="entry name" value="rSAM_w_lipo"/>
    <property type="match status" value="1"/>
</dbReference>
<dbReference type="SFLD" id="SFLDG01067">
    <property type="entry name" value="SPASM/twitch_domain_containing"/>
    <property type="match status" value="1"/>
</dbReference>
<protein>
    <submittedName>
        <fullName evidence="8">Radical SAM enzyme, rSAM/lipoprotein system</fullName>
    </submittedName>
</protein>
<comment type="cofactor">
    <cofactor evidence="1">
        <name>[4Fe-4S] cluster</name>
        <dbReference type="ChEBI" id="CHEBI:49883"/>
    </cofactor>
</comment>
<dbReference type="InterPro" id="IPR006638">
    <property type="entry name" value="Elp3/MiaA/NifB-like_rSAM"/>
</dbReference>
<organism evidence="8 9">
    <name type="scientific">Fibrobacter succinogenes</name>
    <name type="common">Bacteroides succinogenes</name>
    <dbReference type="NCBI Taxonomy" id="833"/>
    <lineage>
        <taxon>Bacteria</taxon>
        <taxon>Pseudomonadati</taxon>
        <taxon>Fibrobacterota</taxon>
        <taxon>Fibrobacteria</taxon>
        <taxon>Fibrobacterales</taxon>
        <taxon>Fibrobacteraceae</taxon>
        <taxon>Fibrobacter</taxon>
    </lineage>
</organism>
<dbReference type="SMART" id="SM00729">
    <property type="entry name" value="Elp3"/>
    <property type="match status" value="1"/>
</dbReference>
<dbReference type="PANTHER" id="PTHR11228">
    <property type="entry name" value="RADICAL SAM DOMAIN PROTEIN"/>
    <property type="match status" value="1"/>
</dbReference>
<dbReference type="PIRSF" id="PIRSF037420">
    <property type="entry name" value="PQQ_syn_pqqE"/>
    <property type="match status" value="1"/>
</dbReference>